<organism evidence="1 2">
    <name type="scientific">Mycteria americana</name>
    <name type="common">Wood stork</name>
    <dbReference type="NCBI Taxonomy" id="33587"/>
    <lineage>
        <taxon>Eukaryota</taxon>
        <taxon>Metazoa</taxon>
        <taxon>Chordata</taxon>
        <taxon>Craniata</taxon>
        <taxon>Vertebrata</taxon>
        <taxon>Euteleostomi</taxon>
        <taxon>Archelosauria</taxon>
        <taxon>Archosauria</taxon>
        <taxon>Dinosauria</taxon>
        <taxon>Saurischia</taxon>
        <taxon>Theropoda</taxon>
        <taxon>Coelurosauria</taxon>
        <taxon>Aves</taxon>
        <taxon>Neognathae</taxon>
        <taxon>Neoaves</taxon>
        <taxon>Aequornithes</taxon>
        <taxon>Ciconiiformes</taxon>
        <taxon>Ciconiidae</taxon>
        <taxon>Mycteria</taxon>
    </lineage>
</organism>
<dbReference type="AlphaFoldDB" id="A0AAN7MZN1"/>
<feature type="non-terminal residue" evidence="1">
    <location>
        <position position="154"/>
    </location>
</feature>
<reference evidence="1 2" key="1">
    <citation type="journal article" date="2023" name="J. Hered.">
        <title>Chromosome-level genome of the wood stork (Mycteria americana) provides insight into avian chromosome evolution.</title>
        <authorList>
            <person name="Flamio R. Jr."/>
            <person name="Ramstad K.M."/>
        </authorList>
    </citation>
    <scope>NUCLEOTIDE SEQUENCE [LARGE SCALE GENOMIC DNA]</scope>
    <source>
        <strain evidence="1">JAX WOST 10</strain>
    </source>
</reference>
<evidence type="ECO:0000313" key="1">
    <source>
        <dbReference type="EMBL" id="KAK4806812.1"/>
    </source>
</evidence>
<dbReference type="EMBL" id="JAUNZN010000033">
    <property type="protein sequence ID" value="KAK4806812.1"/>
    <property type="molecule type" value="Genomic_DNA"/>
</dbReference>
<comment type="caution">
    <text evidence="1">The sequence shown here is derived from an EMBL/GenBank/DDBJ whole genome shotgun (WGS) entry which is preliminary data.</text>
</comment>
<keyword evidence="2" id="KW-1185">Reference proteome</keyword>
<accession>A0AAN7MZN1</accession>
<proteinExistence type="predicted"/>
<gene>
    <name evidence="1" type="ORF">QYF61_005608</name>
</gene>
<evidence type="ECO:0000313" key="2">
    <source>
        <dbReference type="Proteomes" id="UP001333110"/>
    </source>
</evidence>
<protein>
    <submittedName>
        <fullName evidence="1">Uncharacterized protein</fullName>
    </submittedName>
</protein>
<dbReference type="Proteomes" id="UP001333110">
    <property type="component" value="Unassembled WGS sequence"/>
</dbReference>
<name>A0AAN7MZN1_MYCAM</name>
<sequence>MKFKKFMKSLMKFNKEKGKVLHLGKNNPTHQYMLGATQLESSLAEKDLGSWWTSAIIPHPLLSTGEVTPGVLCPDLGSPVQERHGHTGESPMKVTGQEALGTSCNTEVPSEHQETLFDCEGDRALERVVQGCCGVSLLGDIRKPFGYGPGQLAL</sequence>